<protein>
    <submittedName>
        <fullName evidence="4">Flagellar assembly protein FlaA</fullName>
    </submittedName>
</protein>
<keyword evidence="2" id="KW-0574">Periplasm</keyword>
<dbReference type="GO" id="GO:0030288">
    <property type="term" value="C:outer membrane-bounded periplasmic space"/>
    <property type="evidence" value="ECO:0007669"/>
    <property type="project" value="InterPro"/>
</dbReference>
<reference evidence="4" key="1">
    <citation type="journal article" date="2019" name="PLoS Negl. Trop. Dis.">
        <title>Revisiting the worldwide diversity of Leptospira species in the environment.</title>
        <authorList>
            <person name="Vincent A.T."/>
            <person name="Schiettekatte O."/>
            <person name="Bourhy P."/>
            <person name="Veyrier F.J."/>
            <person name="Picardeau M."/>
        </authorList>
    </citation>
    <scope>NUCLEOTIDE SEQUENCE [LARGE SCALE GENOMIC DNA]</scope>
    <source>
        <strain evidence="4">201300427</strain>
    </source>
</reference>
<keyword evidence="4" id="KW-0969">Cilium</keyword>
<dbReference type="EMBL" id="RQHW01000016">
    <property type="protein sequence ID" value="TGN20128.1"/>
    <property type="molecule type" value="Genomic_DNA"/>
</dbReference>
<dbReference type="InterPro" id="IPR006714">
    <property type="entry name" value="FlaA"/>
</dbReference>
<proteinExistence type="predicted"/>
<sequence>MNLPVKKILTIFLFSLSFCLDLTGAPRPWDRDEEGRVERLSQALQNEKNYVLFLAEDFEGERPWGFYRSDSFLNQTEFTAVLPDSSAFPKEKEVLKTSGYPEIQTQSSFLIQTYIENPRRDHWDIRPIEPLLLPLGLPVQAIVWVYSEGHHLNLELVVTQKKSKEIILPLGVLNFFGWRRLEVPINLPKENARLIQSFSLPVSVKSFRLSSLPTQKRGAFHLYFDNLCFLVDTSTFVYPGAEIQDTWGNKR</sequence>
<evidence type="ECO:0000256" key="3">
    <source>
        <dbReference type="ARBA" id="ARBA00023143"/>
    </source>
</evidence>
<comment type="caution">
    <text evidence="4">The sequence shown here is derived from an EMBL/GenBank/DDBJ whole genome shotgun (WGS) entry which is preliminary data.</text>
</comment>
<organism evidence="4 5">
    <name type="scientific">Leptospira idonii</name>
    <dbReference type="NCBI Taxonomy" id="1193500"/>
    <lineage>
        <taxon>Bacteria</taxon>
        <taxon>Pseudomonadati</taxon>
        <taxon>Spirochaetota</taxon>
        <taxon>Spirochaetia</taxon>
        <taxon>Leptospirales</taxon>
        <taxon>Leptospiraceae</taxon>
        <taxon>Leptospira</taxon>
    </lineage>
</organism>
<evidence type="ECO:0000256" key="2">
    <source>
        <dbReference type="ARBA" id="ARBA00022764"/>
    </source>
</evidence>
<keyword evidence="4" id="KW-0282">Flagellum</keyword>
<dbReference type="GO" id="GO:0071973">
    <property type="term" value="P:bacterial-type flagellum-dependent cell motility"/>
    <property type="evidence" value="ECO:0007669"/>
    <property type="project" value="InterPro"/>
</dbReference>
<dbReference type="Pfam" id="PF04620">
    <property type="entry name" value="FlaA"/>
    <property type="match status" value="1"/>
</dbReference>
<evidence type="ECO:0000256" key="1">
    <source>
        <dbReference type="ARBA" id="ARBA00004631"/>
    </source>
</evidence>
<evidence type="ECO:0000313" key="5">
    <source>
        <dbReference type="Proteomes" id="UP000298058"/>
    </source>
</evidence>
<dbReference type="OrthoDB" id="357930at2"/>
<comment type="subcellular location">
    <subcellularLocation>
        <location evidence="1">Periplasmic flagellum</location>
    </subcellularLocation>
</comment>
<keyword evidence="3" id="KW-0975">Bacterial flagellum</keyword>
<keyword evidence="5" id="KW-1185">Reference proteome</keyword>
<accession>A0A4R9M5Y7</accession>
<dbReference type="GO" id="GO:0055040">
    <property type="term" value="C:periplasmic flagellum"/>
    <property type="evidence" value="ECO:0007669"/>
    <property type="project" value="UniProtKB-SubCell"/>
</dbReference>
<gene>
    <name evidence="4" type="ORF">EHS15_05385</name>
</gene>
<dbReference type="AlphaFoldDB" id="A0A4R9M5Y7"/>
<dbReference type="RefSeq" id="WP_135759524.1">
    <property type="nucleotide sequence ID" value="NZ_RQHW01000016.1"/>
</dbReference>
<dbReference type="Proteomes" id="UP000298058">
    <property type="component" value="Unassembled WGS sequence"/>
</dbReference>
<name>A0A4R9M5Y7_9LEPT</name>
<dbReference type="Gene3D" id="2.60.120.430">
    <property type="entry name" value="Galactose-binding lectin"/>
    <property type="match status" value="1"/>
</dbReference>
<evidence type="ECO:0000313" key="4">
    <source>
        <dbReference type="EMBL" id="TGN20128.1"/>
    </source>
</evidence>
<keyword evidence="4" id="KW-0966">Cell projection</keyword>